<dbReference type="AlphaFoldDB" id="A0AAV2QJY3"/>
<dbReference type="PRINTS" id="PR00056">
    <property type="entry name" value="HSFDOMAIN"/>
</dbReference>
<dbReference type="SMART" id="SM00415">
    <property type="entry name" value="HSF"/>
    <property type="match status" value="1"/>
</dbReference>
<feature type="region of interest" description="Disordered" evidence="8">
    <location>
        <begin position="247"/>
        <end position="270"/>
    </location>
</feature>
<dbReference type="SUPFAM" id="SSF46785">
    <property type="entry name" value="Winged helix' DNA-binding domain"/>
    <property type="match status" value="1"/>
</dbReference>
<keyword evidence="11" id="KW-1185">Reference proteome</keyword>
<evidence type="ECO:0000313" key="10">
    <source>
        <dbReference type="EMBL" id="CAL4083977.1"/>
    </source>
</evidence>
<feature type="domain" description="HSF-type DNA-binding" evidence="9">
    <location>
        <begin position="43"/>
        <end position="67"/>
    </location>
</feature>
<protein>
    <recommendedName>
        <fullName evidence="9">HSF-type DNA-binding domain-containing protein</fullName>
    </recommendedName>
</protein>
<keyword evidence="6" id="KW-0539">Nucleus</keyword>
<accession>A0AAV2QJY3</accession>
<dbReference type="GO" id="GO:0003700">
    <property type="term" value="F:DNA-binding transcription factor activity"/>
    <property type="evidence" value="ECO:0007669"/>
    <property type="project" value="InterPro"/>
</dbReference>
<evidence type="ECO:0000256" key="6">
    <source>
        <dbReference type="ARBA" id="ARBA00023242"/>
    </source>
</evidence>
<dbReference type="Gene3D" id="1.10.10.10">
    <property type="entry name" value="Winged helix-like DNA-binding domain superfamily/Winged helix DNA-binding domain"/>
    <property type="match status" value="1"/>
</dbReference>
<evidence type="ECO:0000256" key="2">
    <source>
        <dbReference type="ARBA" id="ARBA00006403"/>
    </source>
</evidence>
<comment type="caution">
    <text evidence="10">The sequence shown here is derived from an EMBL/GenBank/DDBJ whole genome shotgun (WGS) entry which is preliminary data.</text>
</comment>
<keyword evidence="5" id="KW-0804">Transcription</keyword>
<comment type="subcellular location">
    <subcellularLocation>
        <location evidence="1">Nucleus</location>
    </subcellularLocation>
</comment>
<dbReference type="Proteomes" id="UP001497623">
    <property type="component" value="Unassembled WGS sequence"/>
</dbReference>
<proteinExistence type="inferred from homology"/>
<sequence>MTPSNNAGNHLSALWHMTTFIQNHKNGNSFVIRNQALFARELLPQYYKHNNMASFVRQLNMYGFHKVVSPDSGGLRVERDEMEFAHQHFLRGQEELIENIKRKIPTSRGVVTTPEENKNVNKLITEVRSLKSDQDAMSSKLLGLKRENEALWREYANMRQKFTKQQQIIEKLIHFLVAFSKIPSNQVNVKRKFGHLALEGSEETQASVAKMKQVASTLTQPIEMESSTSSGAVIHEVTDMLEADEVEPLETSSSRIYDLQENDSNSSDVYEPSMVLGEQTNGPITKKYSTNNIINLPILFMKKVPLNLPS</sequence>
<name>A0AAV2QJY3_MEGNR</name>
<gene>
    <name evidence="10" type="ORF">MNOR_LOCUS12283</name>
</gene>
<dbReference type="GO" id="GO:0043565">
    <property type="term" value="F:sequence-specific DNA binding"/>
    <property type="evidence" value="ECO:0007669"/>
    <property type="project" value="InterPro"/>
</dbReference>
<organism evidence="10 11">
    <name type="scientific">Meganyctiphanes norvegica</name>
    <name type="common">Northern krill</name>
    <name type="synonym">Thysanopoda norvegica</name>
    <dbReference type="NCBI Taxonomy" id="48144"/>
    <lineage>
        <taxon>Eukaryota</taxon>
        <taxon>Metazoa</taxon>
        <taxon>Ecdysozoa</taxon>
        <taxon>Arthropoda</taxon>
        <taxon>Crustacea</taxon>
        <taxon>Multicrustacea</taxon>
        <taxon>Malacostraca</taxon>
        <taxon>Eumalacostraca</taxon>
        <taxon>Eucarida</taxon>
        <taxon>Euphausiacea</taxon>
        <taxon>Euphausiidae</taxon>
        <taxon>Meganyctiphanes</taxon>
    </lineage>
</organism>
<evidence type="ECO:0000256" key="3">
    <source>
        <dbReference type="ARBA" id="ARBA00023015"/>
    </source>
</evidence>
<keyword evidence="4" id="KW-0238">DNA-binding</keyword>
<evidence type="ECO:0000256" key="5">
    <source>
        <dbReference type="ARBA" id="ARBA00023163"/>
    </source>
</evidence>
<dbReference type="PANTHER" id="PTHR10015:SF427">
    <property type="entry name" value="HEAT SHOCK FACTOR PROTEIN"/>
    <property type="match status" value="1"/>
</dbReference>
<dbReference type="Pfam" id="PF00447">
    <property type="entry name" value="HSF_DNA-bind"/>
    <property type="match status" value="1"/>
</dbReference>
<dbReference type="InterPro" id="IPR000232">
    <property type="entry name" value="HSF_DNA-bd"/>
</dbReference>
<evidence type="ECO:0000256" key="1">
    <source>
        <dbReference type="ARBA" id="ARBA00004123"/>
    </source>
</evidence>
<evidence type="ECO:0000256" key="8">
    <source>
        <dbReference type="SAM" id="MobiDB-lite"/>
    </source>
</evidence>
<evidence type="ECO:0000259" key="9">
    <source>
        <dbReference type="PROSITE" id="PS00434"/>
    </source>
</evidence>
<dbReference type="InterPro" id="IPR036390">
    <property type="entry name" value="WH_DNA-bd_sf"/>
</dbReference>
<keyword evidence="3" id="KW-0805">Transcription regulation</keyword>
<dbReference type="FunFam" id="1.10.10.10:FF:000027">
    <property type="entry name" value="Heat shock transcription factor 1"/>
    <property type="match status" value="1"/>
</dbReference>
<evidence type="ECO:0000256" key="7">
    <source>
        <dbReference type="RuleBase" id="RU004020"/>
    </source>
</evidence>
<dbReference type="PROSITE" id="PS00434">
    <property type="entry name" value="HSF_DOMAIN"/>
    <property type="match status" value="1"/>
</dbReference>
<feature type="non-terminal residue" evidence="10">
    <location>
        <position position="310"/>
    </location>
</feature>
<reference evidence="10 11" key="1">
    <citation type="submission" date="2024-05" db="EMBL/GenBank/DDBJ databases">
        <authorList>
            <person name="Wallberg A."/>
        </authorList>
    </citation>
    <scope>NUCLEOTIDE SEQUENCE [LARGE SCALE GENOMIC DNA]</scope>
</reference>
<dbReference type="PANTHER" id="PTHR10015">
    <property type="entry name" value="HEAT SHOCK TRANSCRIPTION FACTOR"/>
    <property type="match status" value="1"/>
</dbReference>
<dbReference type="EMBL" id="CAXKWB010006702">
    <property type="protein sequence ID" value="CAL4083977.1"/>
    <property type="molecule type" value="Genomic_DNA"/>
</dbReference>
<evidence type="ECO:0000256" key="4">
    <source>
        <dbReference type="ARBA" id="ARBA00023125"/>
    </source>
</evidence>
<comment type="similarity">
    <text evidence="2 7">Belongs to the HSF family.</text>
</comment>
<dbReference type="InterPro" id="IPR036388">
    <property type="entry name" value="WH-like_DNA-bd_sf"/>
</dbReference>
<evidence type="ECO:0000313" key="11">
    <source>
        <dbReference type="Proteomes" id="UP001497623"/>
    </source>
</evidence>
<dbReference type="GO" id="GO:0005634">
    <property type="term" value="C:nucleus"/>
    <property type="evidence" value="ECO:0007669"/>
    <property type="project" value="UniProtKB-SubCell"/>
</dbReference>